<sequence length="222" mass="24141">MQRIRKYSSVIVKIILDTIGGLIMLGRCIVQRISSRIQTTQLSAASLRTPEELPGAVVKSNITGAEIDRGLNSSPELTVTAVEKPGAAELTTASEEPIFETVSPVMIDDSSVIEEAVVTEEIPLAQQIPVPEETSIVTETPVAEESAAELTREDETIASAQNEAEKIPVEPAITQPEAYCVKCRTRRGMKDAKRIVTKNNRNAMEGTCPVCGTRLFRFITTK</sequence>
<protein>
    <recommendedName>
        <fullName evidence="2">DUF5679 domain-containing protein</fullName>
    </recommendedName>
</protein>
<keyword evidence="1" id="KW-1133">Transmembrane helix</keyword>
<evidence type="ECO:0000313" key="4">
    <source>
        <dbReference type="Proteomes" id="UP000635565"/>
    </source>
</evidence>
<dbReference type="Proteomes" id="UP000635565">
    <property type="component" value="Unassembled WGS sequence"/>
</dbReference>
<proteinExistence type="predicted"/>
<dbReference type="EMBL" id="BNJJ01000029">
    <property type="protein sequence ID" value="GHO88896.1"/>
    <property type="molecule type" value="Genomic_DNA"/>
</dbReference>
<dbReference type="Pfam" id="PF18930">
    <property type="entry name" value="DUF5679"/>
    <property type="match status" value="1"/>
</dbReference>
<evidence type="ECO:0000313" key="3">
    <source>
        <dbReference type="EMBL" id="GHO88896.1"/>
    </source>
</evidence>
<keyword evidence="1" id="KW-0812">Transmembrane</keyword>
<feature type="domain" description="DUF5679" evidence="2">
    <location>
        <begin position="179"/>
        <end position="218"/>
    </location>
</feature>
<dbReference type="InterPro" id="IPR044044">
    <property type="entry name" value="DUF5679"/>
</dbReference>
<accession>A0ABQ3VT31</accession>
<organism evidence="3 4">
    <name type="scientific">Dictyobacter formicarum</name>
    <dbReference type="NCBI Taxonomy" id="2778368"/>
    <lineage>
        <taxon>Bacteria</taxon>
        <taxon>Bacillati</taxon>
        <taxon>Chloroflexota</taxon>
        <taxon>Ktedonobacteria</taxon>
        <taxon>Ktedonobacterales</taxon>
        <taxon>Dictyobacteraceae</taxon>
        <taxon>Dictyobacter</taxon>
    </lineage>
</organism>
<keyword evidence="1" id="KW-0472">Membrane</keyword>
<keyword evidence="4" id="KW-1185">Reference proteome</keyword>
<name>A0ABQ3VT31_9CHLR</name>
<evidence type="ECO:0000259" key="2">
    <source>
        <dbReference type="Pfam" id="PF18930"/>
    </source>
</evidence>
<evidence type="ECO:0000256" key="1">
    <source>
        <dbReference type="SAM" id="Phobius"/>
    </source>
</evidence>
<comment type="caution">
    <text evidence="3">The sequence shown here is derived from an EMBL/GenBank/DDBJ whole genome shotgun (WGS) entry which is preliminary data.</text>
</comment>
<feature type="transmembrane region" description="Helical" evidence="1">
    <location>
        <begin position="7"/>
        <end position="26"/>
    </location>
</feature>
<gene>
    <name evidence="3" type="ORF">KSZ_69020</name>
</gene>
<dbReference type="RefSeq" id="WP_201366505.1">
    <property type="nucleotide sequence ID" value="NZ_BNJJ01000029.1"/>
</dbReference>
<reference evidence="3 4" key="1">
    <citation type="journal article" date="2021" name="Int. J. Syst. Evol. Microbiol.">
        <title>Reticulibacter mediterranei gen. nov., sp. nov., within the new family Reticulibacteraceae fam. nov., and Ktedonospora formicarum gen. nov., sp. nov., Ktedonobacter robiniae sp. nov., Dictyobacter formicarum sp. nov. and Dictyobacter arantiisoli sp. nov., belonging to the class Ktedonobacteria.</title>
        <authorList>
            <person name="Yabe S."/>
            <person name="Zheng Y."/>
            <person name="Wang C.M."/>
            <person name="Sakai Y."/>
            <person name="Abe K."/>
            <person name="Yokota A."/>
            <person name="Donadio S."/>
            <person name="Cavaletti L."/>
            <person name="Monciardini P."/>
        </authorList>
    </citation>
    <scope>NUCLEOTIDE SEQUENCE [LARGE SCALE GENOMIC DNA]</scope>
    <source>
        <strain evidence="3 4">SOSP1-9</strain>
    </source>
</reference>